<proteinExistence type="predicted"/>
<comment type="caution">
    <text evidence="2">The sequence shown here is derived from an EMBL/GenBank/DDBJ whole genome shotgun (WGS) entry which is preliminary data.</text>
</comment>
<protein>
    <submittedName>
        <fullName evidence="2">Uncharacterized protein</fullName>
    </submittedName>
</protein>
<reference evidence="3" key="1">
    <citation type="journal article" date="2019" name="Int. J. Syst. Evol. Microbiol.">
        <title>The Global Catalogue of Microorganisms (GCM) 10K type strain sequencing project: providing services to taxonomists for standard genome sequencing and annotation.</title>
        <authorList>
            <consortium name="The Broad Institute Genomics Platform"/>
            <consortium name="The Broad Institute Genome Sequencing Center for Infectious Disease"/>
            <person name="Wu L."/>
            <person name="Ma J."/>
        </authorList>
    </citation>
    <scope>NUCLEOTIDE SEQUENCE [LARGE SCALE GENOMIC DNA]</scope>
    <source>
        <strain evidence="3">JCM 19635</strain>
    </source>
</reference>
<evidence type="ECO:0000313" key="2">
    <source>
        <dbReference type="EMBL" id="MFC7667288.1"/>
    </source>
</evidence>
<name>A0ABW2U1F9_9BACT</name>
<accession>A0ABW2U1F9</accession>
<feature type="compositionally biased region" description="Basic and acidic residues" evidence="1">
    <location>
        <begin position="1"/>
        <end position="27"/>
    </location>
</feature>
<dbReference type="EMBL" id="JBHTEK010000001">
    <property type="protein sequence ID" value="MFC7667288.1"/>
    <property type="molecule type" value="Genomic_DNA"/>
</dbReference>
<dbReference type="RefSeq" id="WP_380201700.1">
    <property type="nucleotide sequence ID" value="NZ_JBHTEK010000001.1"/>
</dbReference>
<evidence type="ECO:0000313" key="3">
    <source>
        <dbReference type="Proteomes" id="UP001596513"/>
    </source>
</evidence>
<feature type="region of interest" description="Disordered" evidence="1">
    <location>
        <begin position="1"/>
        <end position="72"/>
    </location>
</feature>
<gene>
    <name evidence="2" type="ORF">ACFQT0_07555</name>
</gene>
<evidence type="ECO:0000256" key="1">
    <source>
        <dbReference type="SAM" id="MobiDB-lite"/>
    </source>
</evidence>
<feature type="compositionally biased region" description="Basic residues" evidence="1">
    <location>
        <begin position="62"/>
        <end position="72"/>
    </location>
</feature>
<dbReference type="Proteomes" id="UP001596513">
    <property type="component" value="Unassembled WGS sequence"/>
</dbReference>
<sequence length="72" mass="7988">MRTEDGRRVYSDGRTYRTSEYRNAEYRRKGHPHGMPPGQAKKLGYRANPSNGGLPPGQAKKMGGHGHGKGKH</sequence>
<keyword evidence="3" id="KW-1185">Reference proteome</keyword>
<organism evidence="2 3">
    <name type="scientific">Hymenobacter humi</name>
    <dbReference type="NCBI Taxonomy" id="1411620"/>
    <lineage>
        <taxon>Bacteria</taxon>
        <taxon>Pseudomonadati</taxon>
        <taxon>Bacteroidota</taxon>
        <taxon>Cytophagia</taxon>
        <taxon>Cytophagales</taxon>
        <taxon>Hymenobacteraceae</taxon>
        <taxon>Hymenobacter</taxon>
    </lineage>
</organism>